<keyword evidence="3" id="KW-1185">Reference proteome</keyword>
<reference evidence="2 3" key="1">
    <citation type="submission" date="2019-05" db="EMBL/GenBank/DDBJ databases">
        <title>Another draft genome of Portunus trituberculatus and its Hox gene families provides insights of decapod evolution.</title>
        <authorList>
            <person name="Jeong J.-H."/>
            <person name="Song I."/>
            <person name="Kim S."/>
            <person name="Choi T."/>
            <person name="Kim D."/>
            <person name="Ryu S."/>
            <person name="Kim W."/>
        </authorList>
    </citation>
    <scope>NUCLEOTIDE SEQUENCE [LARGE SCALE GENOMIC DNA]</scope>
    <source>
        <tissue evidence="2">Muscle</tissue>
    </source>
</reference>
<sequence length="64" mass="7154">MSLRLTTLPPPPPPNPPLLPPIPPPSHIHALTHSLLHIATLRSRPAVYNLNFPAHHHLSRFSLR</sequence>
<organism evidence="2 3">
    <name type="scientific">Portunus trituberculatus</name>
    <name type="common">Swimming crab</name>
    <name type="synonym">Neptunus trituberculatus</name>
    <dbReference type="NCBI Taxonomy" id="210409"/>
    <lineage>
        <taxon>Eukaryota</taxon>
        <taxon>Metazoa</taxon>
        <taxon>Ecdysozoa</taxon>
        <taxon>Arthropoda</taxon>
        <taxon>Crustacea</taxon>
        <taxon>Multicrustacea</taxon>
        <taxon>Malacostraca</taxon>
        <taxon>Eumalacostraca</taxon>
        <taxon>Eucarida</taxon>
        <taxon>Decapoda</taxon>
        <taxon>Pleocyemata</taxon>
        <taxon>Brachyura</taxon>
        <taxon>Eubrachyura</taxon>
        <taxon>Portunoidea</taxon>
        <taxon>Portunidae</taxon>
        <taxon>Portuninae</taxon>
        <taxon>Portunus</taxon>
    </lineage>
</organism>
<accession>A0A5B7CPW3</accession>
<proteinExistence type="predicted"/>
<gene>
    <name evidence="2" type="ORF">E2C01_002188</name>
</gene>
<dbReference type="Proteomes" id="UP000324222">
    <property type="component" value="Unassembled WGS sequence"/>
</dbReference>
<comment type="caution">
    <text evidence="2">The sequence shown here is derived from an EMBL/GenBank/DDBJ whole genome shotgun (WGS) entry which is preliminary data.</text>
</comment>
<name>A0A5B7CPW3_PORTR</name>
<evidence type="ECO:0000256" key="1">
    <source>
        <dbReference type="SAM" id="MobiDB-lite"/>
    </source>
</evidence>
<dbReference type="AlphaFoldDB" id="A0A5B7CPW3"/>
<feature type="region of interest" description="Disordered" evidence="1">
    <location>
        <begin position="1"/>
        <end position="24"/>
    </location>
</feature>
<dbReference type="EMBL" id="VSRR010000075">
    <property type="protein sequence ID" value="MPC09573.1"/>
    <property type="molecule type" value="Genomic_DNA"/>
</dbReference>
<protein>
    <submittedName>
        <fullName evidence="2">Uncharacterized protein</fullName>
    </submittedName>
</protein>
<feature type="compositionally biased region" description="Pro residues" evidence="1">
    <location>
        <begin position="8"/>
        <end position="24"/>
    </location>
</feature>
<evidence type="ECO:0000313" key="3">
    <source>
        <dbReference type="Proteomes" id="UP000324222"/>
    </source>
</evidence>
<evidence type="ECO:0000313" key="2">
    <source>
        <dbReference type="EMBL" id="MPC09573.1"/>
    </source>
</evidence>